<evidence type="ECO:0000313" key="3">
    <source>
        <dbReference type="Proteomes" id="UP000041254"/>
    </source>
</evidence>
<keyword evidence="1" id="KW-0812">Transmembrane</keyword>
<dbReference type="AlphaFoldDB" id="A0A0G4EAN0"/>
<reference evidence="2 3" key="1">
    <citation type="submission" date="2014-11" db="EMBL/GenBank/DDBJ databases">
        <authorList>
            <person name="Zhu J."/>
            <person name="Qi W."/>
            <person name="Song R."/>
        </authorList>
    </citation>
    <scope>NUCLEOTIDE SEQUENCE [LARGE SCALE GENOMIC DNA]</scope>
</reference>
<dbReference type="OrthoDB" id="202545at2759"/>
<dbReference type="PANTHER" id="PTHR42044:SF2">
    <property type="entry name" value="DUF676 DOMAIN-CONTAINING PROTEIN"/>
    <property type="match status" value="1"/>
</dbReference>
<gene>
    <name evidence="2" type="ORF">Vbra_11082</name>
</gene>
<accession>A0A0G4EAN0</accession>
<protein>
    <recommendedName>
        <fullName evidence="4">DUF676 domain-containing protein</fullName>
    </recommendedName>
</protein>
<evidence type="ECO:0000256" key="1">
    <source>
        <dbReference type="SAM" id="Phobius"/>
    </source>
</evidence>
<organism evidence="2 3">
    <name type="scientific">Vitrella brassicaformis (strain CCMP3155)</name>
    <dbReference type="NCBI Taxonomy" id="1169540"/>
    <lineage>
        <taxon>Eukaryota</taxon>
        <taxon>Sar</taxon>
        <taxon>Alveolata</taxon>
        <taxon>Colpodellida</taxon>
        <taxon>Vitrellaceae</taxon>
        <taxon>Vitrella</taxon>
    </lineage>
</organism>
<dbReference type="InParanoid" id="A0A0G4EAN0"/>
<feature type="transmembrane region" description="Helical" evidence="1">
    <location>
        <begin position="7"/>
        <end position="30"/>
    </location>
</feature>
<keyword evidence="1" id="KW-1133">Transmembrane helix</keyword>
<dbReference type="Proteomes" id="UP000041254">
    <property type="component" value="Unassembled WGS sequence"/>
</dbReference>
<evidence type="ECO:0008006" key="4">
    <source>
        <dbReference type="Google" id="ProtNLM"/>
    </source>
</evidence>
<dbReference type="PANTHER" id="PTHR42044">
    <property type="entry name" value="DUF676 DOMAIN-CONTAINING PROTEIN-RELATED"/>
    <property type="match status" value="1"/>
</dbReference>
<evidence type="ECO:0000313" key="2">
    <source>
        <dbReference type="EMBL" id="CEL92698.1"/>
    </source>
</evidence>
<keyword evidence="1" id="KW-0472">Membrane</keyword>
<keyword evidence="3" id="KW-1185">Reference proteome</keyword>
<proteinExistence type="predicted"/>
<sequence length="393" mass="44320">MVAVTTLVNVIVLLGWIFCIAALFIAYLIVGCCVRVAFRNCVQDTFTAAEVILLHFAALTDPVPLPPLGWVDRVRHLLVGVRNAVSDGGGIDSLLAMALQLLKDYPRHCIVCAWEALLPGLPFRPFRWMPRCLTWLAFRDSSSPNPLDGAPGFEKETWIYVNGICSNGWIAELNGKRLQELFCKRPITVIHNPTDSVWVDVLETFVGKLKLFSWWQVEPEKTLRKAVEEALLKSGDALLKSGDALLDTGKIRVVLIAHSQGTIIANNVVHQIADSVANAKANDEKMKKMKKGLSKLEVYLFADCAHHVDVDLLKSLNVHMESICNERDPALYPVKGQWSDVNGKVVNDRPKHPIVQPDKRGHFLNTHYLDNFRREYRDSRLHNYETLPTRNWD</sequence>
<dbReference type="EMBL" id="CDMY01000098">
    <property type="protein sequence ID" value="CEL92698.1"/>
    <property type="molecule type" value="Genomic_DNA"/>
</dbReference>
<dbReference type="VEuPathDB" id="CryptoDB:Vbra_11082"/>
<name>A0A0G4EAN0_VITBC</name>